<proteinExistence type="predicted"/>
<organism evidence="2 3">
    <name type="scientific">Mycteria americana</name>
    <name type="common">Wood stork</name>
    <dbReference type="NCBI Taxonomy" id="33587"/>
    <lineage>
        <taxon>Eukaryota</taxon>
        <taxon>Metazoa</taxon>
        <taxon>Chordata</taxon>
        <taxon>Craniata</taxon>
        <taxon>Vertebrata</taxon>
        <taxon>Euteleostomi</taxon>
        <taxon>Archelosauria</taxon>
        <taxon>Archosauria</taxon>
        <taxon>Dinosauria</taxon>
        <taxon>Saurischia</taxon>
        <taxon>Theropoda</taxon>
        <taxon>Coelurosauria</taxon>
        <taxon>Aves</taxon>
        <taxon>Neognathae</taxon>
        <taxon>Neoaves</taxon>
        <taxon>Aequornithes</taxon>
        <taxon>Ciconiiformes</taxon>
        <taxon>Ciconiidae</taxon>
        <taxon>Mycteria</taxon>
    </lineage>
</organism>
<dbReference type="Proteomes" id="UP001333110">
    <property type="component" value="Unassembled WGS sequence"/>
</dbReference>
<evidence type="ECO:0000259" key="1">
    <source>
        <dbReference type="Pfam" id="PF00078"/>
    </source>
</evidence>
<dbReference type="InterPro" id="IPR000477">
    <property type="entry name" value="RT_dom"/>
</dbReference>
<dbReference type="AlphaFoldDB" id="A0AAN7NH59"/>
<dbReference type="EMBL" id="JAUNZN010000003">
    <property type="protein sequence ID" value="KAK4824906.1"/>
    <property type="molecule type" value="Genomic_DNA"/>
</dbReference>
<evidence type="ECO:0000313" key="2">
    <source>
        <dbReference type="EMBL" id="KAK4824906.1"/>
    </source>
</evidence>
<dbReference type="PANTHER" id="PTHR33332">
    <property type="entry name" value="REVERSE TRANSCRIPTASE DOMAIN-CONTAINING PROTEIN"/>
    <property type="match status" value="1"/>
</dbReference>
<dbReference type="Pfam" id="PF00078">
    <property type="entry name" value="RVT_1"/>
    <property type="match status" value="1"/>
</dbReference>
<keyword evidence="3" id="KW-1185">Reference proteome</keyword>
<evidence type="ECO:0000313" key="3">
    <source>
        <dbReference type="Proteomes" id="UP001333110"/>
    </source>
</evidence>
<protein>
    <recommendedName>
        <fullName evidence="1">Reverse transcriptase domain-containing protein</fullName>
    </recommendedName>
</protein>
<feature type="domain" description="Reverse transcriptase" evidence="1">
    <location>
        <begin position="7"/>
        <end position="85"/>
    </location>
</feature>
<sequence length="238" mass="27047">MNEFTVHWGSILGPVLFDVFINDLDAGVECTISKFADDTKLGGAVGSLERQEALQRDLDRLEHWAVINGMKFKKSKCQILHLGWSNAGHKYKLGEEWLESSPAERGLGVLVGSRLSRSQQVFRKDVKVLECIQRRATKLVKGLEGMSYEERLRALGLSSLEKRRLRGDLIALCSFLRRGSGEGGAELFSLGSSDRTRGNGSKLRQGRFRLDMRKHFFTERCELKKECFQVKKNWIKLL</sequence>
<accession>A0AAN7NH59</accession>
<name>A0AAN7NH59_MYCAM</name>
<reference evidence="2 3" key="1">
    <citation type="journal article" date="2023" name="J. Hered.">
        <title>Chromosome-level genome of the wood stork (Mycteria americana) provides insight into avian chromosome evolution.</title>
        <authorList>
            <person name="Flamio R. Jr."/>
            <person name="Ramstad K.M."/>
        </authorList>
    </citation>
    <scope>NUCLEOTIDE SEQUENCE [LARGE SCALE GENOMIC DNA]</scope>
    <source>
        <strain evidence="2">JAX WOST 10</strain>
    </source>
</reference>
<gene>
    <name evidence="2" type="ORF">QYF61_021421</name>
</gene>
<comment type="caution">
    <text evidence="2">The sequence shown here is derived from an EMBL/GenBank/DDBJ whole genome shotgun (WGS) entry which is preliminary data.</text>
</comment>